<evidence type="ECO:0000313" key="2">
    <source>
        <dbReference type="Proteomes" id="UP000283530"/>
    </source>
</evidence>
<sequence length="149" mass="17631">MGRAISKFFKYNQIPPNVATSPYYRAIVDTVAEVGAGVRPPPAYEISRKYLDMEYADYTLYLENHLTTWKEYGWQSGLRTYMKLVDADMKPTMGYVYDAMDRAKFVIEQSSRDKYGTYYRKVWRIIDHRWDNQLHQDIHAVGECLFLVF</sequence>
<dbReference type="EMBL" id="QPKB01000008">
    <property type="protein sequence ID" value="RWR90996.1"/>
    <property type="molecule type" value="Genomic_DNA"/>
</dbReference>
<dbReference type="GO" id="GO:0032259">
    <property type="term" value="P:methylation"/>
    <property type="evidence" value="ECO:0007669"/>
    <property type="project" value="UniProtKB-KW"/>
</dbReference>
<name>A0A3S3MW22_9MAGN</name>
<organism evidence="1 2">
    <name type="scientific">Cinnamomum micranthum f. kanehirae</name>
    <dbReference type="NCBI Taxonomy" id="337451"/>
    <lineage>
        <taxon>Eukaryota</taxon>
        <taxon>Viridiplantae</taxon>
        <taxon>Streptophyta</taxon>
        <taxon>Embryophyta</taxon>
        <taxon>Tracheophyta</taxon>
        <taxon>Spermatophyta</taxon>
        <taxon>Magnoliopsida</taxon>
        <taxon>Magnoliidae</taxon>
        <taxon>Laurales</taxon>
        <taxon>Lauraceae</taxon>
        <taxon>Cinnamomum</taxon>
    </lineage>
</organism>
<accession>A0A3S3MW22</accession>
<keyword evidence="1" id="KW-0489">Methyltransferase</keyword>
<protein>
    <submittedName>
        <fullName evidence="1">Putative methyltransferase</fullName>
    </submittedName>
</protein>
<gene>
    <name evidence="1" type="ORF">CKAN_02013100</name>
</gene>
<dbReference type="Proteomes" id="UP000283530">
    <property type="component" value="Unassembled WGS sequence"/>
</dbReference>
<dbReference type="AlphaFoldDB" id="A0A3S3MW22"/>
<keyword evidence="2" id="KW-1185">Reference proteome</keyword>
<dbReference type="OrthoDB" id="1738510at2759"/>
<comment type="caution">
    <text evidence="1">The sequence shown here is derived from an EMBL/GenBank/DDBJ whole genome shotgun (WGS) entry which is preliminary data.</text>
</comment>
<proteinExistence type="predicted"/>
<dbReference type="GO" id="GO:0008168">
    <property type="term" value="F:methyltransferase activity"/>
    <property type="evidence" value="ECO:0007669"/>
    <property type="project" value="UniProtKB-KW"/>
</dbReference>
<reference evidence="1 2" key="1">
    <citation type="journal article" date="2019" name="Nat. Plants">
        <title>Stout camphor tree genome fills gaps in understanding of flowering plant genome evolution.</title>
        <authorList>
            <person name="Chaw S.M."/>
            <person name="Liu Y.C."/>
            <person name="Wu Y.W."/>
            <person name="Wang H.Y."/>
            <person name="Lin C.I."/>
            <person name="Wu C.S."/>
            <person name="Ke H.M."/>
            <person name="Chang L.Y."/>
            <person name="Hsu C.Y."/>
            <person name="Yang H.T."/>
            <person name="Sudianto E."/>
            <person name="Hsu M.H."/>
            <person name="Wu K.P."/>
            <person name="Wang L.N."/>
            <person name="Leebens-Mack J.H."/>
            <person name="Tsai I.J."/>
        </authorList>
    </citation>
    <scope>NUCLEOTIDE SEQUENCE [LARGE SCALE GENOMIC DNA]</scope>
    <source>
        <strain evidence="2">cv. Chaw 1501</strain>
        <tissue evidence="1">Young leaves</tissue>
    </source>
</reference>
<keyword evidence="1" id="KW-0808">Transferase</keyword>
<evidence type="ECO:0000313" key="1">
    <source>
        <dbReference type="EMBL" id="RWR90996.1"/>
    </source>
</evidence>